<accession>A0A238KRB6</accession>
<feature type="transmembrane region" description="Helical" evidence="2">
    <location>
        <begin position="34"/>
        <end position="54"/>
    </location>
</feature>
<keyword evidence="4" id="KW-1185">Reference proteome</keyword>
<organism evidence="3 4">
    <name type="scientific">Actibacterium lipolyticum</name>
    <dbReference type="NCBI Taxonomy" id="1524263"/>
    <lineage>
        <taxon>Bacteria</taxon>
        <taxon>Pseudomonadati</taxon>
        <taxon>Pseudomonadota</taxon>
        <taxon>Alphaproteobacteria</taxon>
        <taxon>Rhodobacterales</taxon>
        <taxon>Roseobacteraceae</taxon>
        <taxon>Actibacterium</taxon>
    </lineage>
</organism>
<protein>
    <recommendedName>
        <fullName evidence="5">TIGR02302 family protein</fullName>
    </recommendedName>
</protein>
<feature type="transmembrane region" description="Helical" evidence="2">
    <location>
        <begin position="156"/>
        <end position="174"/>
    </location>
</feature>
<keyword evidence="2" id="KW-0472">Membrane</keyword>
<gene>
    <name evidence="3" type="ORF">COL8621_02778</name>
</gene>
<dbReference type="OrthoDB" id="8477685at2"/>
<name>A0A238KRB6_9RHOB</name>
<evidence type="ECO:0000256" key="2">
    <source>
        <dbReference type="SAM" id="Phobius"/>
    </source>
</evidence>
<evidence type="ECO:0008006" key="5">
    <source>
        <dbReference type="Google" id="ProtNLM"/>
    </source>
</evidence>
<sequence length="848" mass="92215">MTDINRTPEMALKALARPLRLTRWGMVAERATRAFWPLWTVLFLILAALAFGLHEELPVEAVWAGLGLGAIASVWALVSGWRAFHWPKAAEALERLDQTLPGRPITALADTQAIGAGDAASEAVWKAHLGRMAERVQQARAVSPDLRVSARDRYGLRYVAVTLFAAAVLFGSLWRVTTVADIATGPGAALASGPAWEGWVEPPAYTSKPTLYLNDIAAGDLTLPQGSRVTLRLYGEVGSLTVTETVSAGSAPAQEMAHDFEVDQEGSIAIAGPGGREWAIAISPDAVPVVTFNGTMERKASGEMQLPFTAADDYGVLAGKATITLDLASVDRRFGLAADPEPREKLVLDLPMPITGNRASIEEVLVDNLSEHPWVGLPVNVVLSVEDAKGQEGQTEPLAVSLPGRRFFDTLAKAIIEQRRDLLWTTQNAGRVAQVLRAVSYRPDDIFRDGSTYLQLRTALRQLEANDVLSPEVRDEIAQVLWDIALKIEDGNLADALERLRRAQDRLSEAMRNGVNEDEIADLMQELRDAMDDYIRQLAEQQQQDGQQQQLSENQQSQEITGDQLQDLLDRIQELMEQGRMAEAQQLLDQLSQMMENMRVTQGQNGSQSPGQQALDGLGQTLREQQGLSDEAFRDLQEQFNPNGQPGQNGQGQGPDGEQEGGETGEGQQGQGQNGEPQDGQGGDPGQSLADRQRALRNELRRQEGNLPGVGGEEGEAARDALDRAGRAMDRAEGALRQDDLAGALDNQSQAMEALREGMRSLGEALAQQQQQGQQGEAMGQAPASSATDPLGRESGSSSNPTEGGELSLGDGSLGRARELMDEIRRRSFDQTRPEAERDYLKRLLDRF</sequence>
<feature type="compositionally biased region" description="Low complexity" evidence="1">
    <location>
        <begin position="762"/>
        <end position="782"/>
    </location>
</feature>
<dbReference type="Pfam" id="PF13779">
    <property type="entry name" value="DUF4175"/>
    <property type="match status" value="1"/>
</dbReference>
<evidence type="ECO:0000313" key="4">
    <source>
        <dbReference type="Proteomes" id="UP000202922"/>
    </source>
</evidence>
<evidence type="ECO:0000256" key="1">
    <source>
        <dbReference type="SAM" id="MobiDB-lite"/>
    </source>
</evidence>
<evidence type="ECO:0000313" key="3">
    <source>
        <dbReference type="EMBL" id="SMX45373.1"/>
    </source>
</evidence>
<feature type="region of interest" description="Disordered" evidence="1">
    <location>
        <begin position="540"/>
        <end position="560"/>
    </location>
</feature>
<dbReference type="InterPro" id="IPR012683">
    <property type="entry name" value="CHP02302_TM"/>
</dbReference>
<dbReference type="EMBL" id="FXYE01000002">
    <property type="protein sequence ID" value="SMX45373.1"/>
    <property type="molecule type" value="Genomic_DNA"/>
</dbReference>
<dbReference type="NCBIfam" id="TIGR02302">
    <property type="entry name" value="aProt_lowcomp"/>
    <property type="match status" value="1"/>
</dbReference>
<feature type="compositionally biased region" description="Low complexity" evidence="1">
    <location>
        <begin position="540"/>
        <end position="558"/>
    </location>
</feature>
<feature type="compositionally biased region" description="Gly residues" evidence="1">
    <location>
        <begin position="664"/>
        <end position="673"/>
    </location>
</feature>
<dbReference type="AlphaFoldDB" id="A0A238KRB6"/>
<keyword evidence="2" id="KW-1133">Transmembrane helix</keyword>
<feature type="transmembrane region" description="Helical" evidence="2">
    <location>
        <begin position="60"/>
        <end position="78"/>
    </location>
</feature>
<feature type="region of interest" description="Disordered" evidence="1">
    <location>
        <begin position="638"/>
        <end position="815"/>
    </location>
</feature>
<feature type="compositionally biased region" description="Low complexity" evidence="1">
    <location>
        <begin position="803"/>
        <end position="815"/>
    </location>
</feature>
<reference evidence="4" key="1">
    <citation type="submission" date="2017-05" db="EMBL/GenBank/DDBJ databases">
        <authorList>
            <person name="Rodrigo-Torres L."/>
            <person name="Arahal R. D."/>
            <person name="Lucena T."/>
        </authorList>
    </citation>
    <scope>NUCLEOTIDE SEQUENCE [LARGE SCALE GENOMIC DNA]</scope>
    <source>
        <strain evidence="4">CECT 8621</strain>
    </source>
</reference>
<feature type="compositionally biased region" description="Basic and acidic residues" evidence="1">
    <location>
        <begin position="716"/>
        <end position="740"/>
    </location>
</feature>
<feature type="compositionally biased region" description="Basic and acidic residues" evidence="1">
    <location>
        <begin position="691"/>
        <end position="704"/>
    </location>
</feature>
<proteinExistence type="predicted"/>
<dbReference type="Proteomes" id="UP000202922">
    <property type="component" value="Unassembled WGS sequence"/>
</dbReference>
<dbReference type="RefSeq" id="WP_093967878.1">
    <property type="nucleotide sequence ID" value="NZ_FXYE01000002.1"/>
</dbReference>
<keyword evidence="2" id="KW-0812">Transmembrane</keyword>